<dbReference type="AlphaFoldDB" id="A0A2G8LP46"/>
<gene>
    <name evidence="2" type="ORF">BSL78_01049</name>
</gene>
<evidence type="ECO:0000313" key="3">
    <source>
        <dbReference type="Proteomes" id="UP000230750"/>
    </source>
</evidence>
<feature type="region of interest" description="Disordered" evidence="1">
    <location>
        <begin position="44"/>
        <end position="100"/>
    </location>
</feature>
<evidence type="ECO:0000256" key="1">
    <source>
        <dbReference type="SAM" id="MobiDB-lite"/>
    </source>
</evidence>
<reference evidence="2 3" key="1">
    <citation type="journal article" date="2017" name="PLoS Biol.">
        <title>The sea cucumber genome provides insights into morphological evolution and visceral regeneration.</title>
        <authorList>
            <person name="Zhang X."/>
            <person name="Sun L."/>
            <person name="Yuan J."/>
            <person name="Sun Y."/>
            <person name="Gao Y."/>
            <person name="Zhang L."/>
            <person name="Li S."/>
            <person name="Dai H."/>
            <person name="Hamel J.F."/>
            <person name="Liu C."/>
            <person name="Yu Y."/>
            <person name="Liu S."/>
            <person name="Lin W."/>
            <person name="Guo K."/>
            <person name="Jin S."/>
            <person name="Xu P."/>
            <person name="Storey K.B."/>
            <person name="Huan P."/>
            <person name="Zhang T."/>
            <person name="Zhou Y."/>
            <person name="Zhang J."/>
            <person name="Lin C."/>
            <person name="Li X."/>
            <person name="Xing L."/>
            <person name="Huo D."/>
            <person name="Sun M."/>
            <person name="Wang L."/>
            <person name="Mercier A."/>
            <person name="Li F."/>
            <person name="Yang H."/>
            <person name="Xiang J."/>
        </authorList>
    </citation>
    <scope>NUCLEOTIDE SEQUENCE [LARGE SCALE GENOMIC DNA]</scope>
    <source>
        <strain evidence="2">Shaxun</strain>
        <tissue evidence="2">Muscle</tissue>
    </source>
</reference>
<dbReference type="EMBL" id="MRZV01000020">
    <property type="protein sequence ID" value="PIK62038.1"/>
    <property type="molecule type" value="Genomic_DNA"/>
</dbReference>
<name>A0A2G8LP46_STIJA</name>
<organism evidence="2 3">
    <name type="scientific">Stichopus japonicus</name>
    <name type="common">Sea cucumber</name>
    <dbReference type="NCBI Taxonomy" id="307972"/>
    <lineage>
        <taxon>Eukaryota</taxon>
        <taxon>Metazoa</taxon>
        <taxon>Echinodermata</taxon>
        <taxon>Eleutherozoa</taxon>
        <taxon>Echinozoa</taxon>
        <taxon>Holothuroidea</taxon>
        <taxon>Aspidochirotacea</taxon>
        <taxon>Aspidochirotida</taxon>
        <taxon>Stichopodidae</taxon>
        <taxon>Apostichopus</taxon>
    </lineage>
</organism>
<comment type="caution">
    <text evidence="2">The sequence shown here is derived from an EMBL/GenBank/DDBJ whole genome shotgun (WGS) entry which is preliminary data.</text>
</comment>
<evidence type="ECO:0000313" key="2">
    <source>
        <dbReference type="EMBL" id="PIK62038.1"/>
    </source>
</evidence>
<feature type="compositionally biased region" description="Acidic residues" evidence="1">
    <location>
        <begin position="91"/>
        <end position="100"/>
    </location>
</feature>
<keyword evidence="3" id="KW-1185">Reference proteome</keyword>
<dbReference type="Proteomes" id="UP000230750">
    <property type="component" value="Unassembled WGS sequence"/>
</dbReference>
<sequence>MFNSLFFCSYVNLKKVKFILKCLTLSGLYRMKLVRLGILVRRGLFGDDSDSDGDFFDAVPPSRKKKETPSPSQEEDEESLKPKPPPPLFGDSDDDDDWMN</sequence>
<accession>A0A2G8LP46</accession>
<protein>
    <submittedName>
        <fullName evidence="2">Uncharacterized protein</fullName>
    </submittedName>
</protein>
<proteinExistence type="predicted"/>